<dbReference type="CDD" id="cd04692">
    <property type="entry name" value="NUDIX_Hydrolase"/>
    <property type="match status" value="1"/>
</dbReference>
<comment type="caution">
    <text evidence="3">The sequence shown here is derived from an EMBL/GenBank/DDBJ whole genome shotgun (WGS) entry which is preliminary data.</text>
</comment>
<evidence type="ECO:0000259" key="2">
    <source>
        <dbReference type="PROSITE" id="PS51462"/>
    </source>
</evidence>
<sequence length="198" mass="23160">MLTESEEKLSFYDEELNEIGIASRSEIHANGLLHKVVHCWIVDESSNEKWIYLQQRSYKKKDFPGLYDISAAGHVDIGEKIENALKREVKEEIGIEINSRNLRFVGSIREKLNLNSFLNNEICEVYLYNIKDPKFNIGSEVEKMVKLSVSEFKKLVLGRYDYIMAFSIDEKLKFNIRAHEFCVHKKEYLKSIIDFIGK</sequence>
<name>A0A7X9XPJ0_CLOBE</name>
<reference evidence="3 4" key="1">
    <citation type="submission" date="2020-04" db="EMBL/GenBank/DDBJ databases">
        <authorList>
            <person name="Hitch T.C.A."/>
            <person name="Wylensek D."/>
            <person name="Clavel T."/>
        </authorList>
    </citation>
    <scope>NUCLEOTIDE SEQUENCE [LARGE SCALE GENOMIC DNA]</scope>
    <source>
        <strain evidence="3 4">WB01_NA02</strain>
    </source>
</reference>
<evidence type="ECO:0000313" key="3">
    <source>
        <dbReference type="EMBL" id="NMF05567.1"/>
    </source>
</evidence>
<dbReference type="InterPro" id="IPR015797">
    <property type="entry name" value="NUDIX_hydrolase-like_dom_sf"/>
</dbReference>
<dbReference type="GO" id="GO:0016787">
    <property type="term" value="F:hydrolase activity"/>
    <property type="evidence" value="ECO:0007669"/>
    <property type="project" value="UniProtKB-KW"/>
</dbReference>
<dbReference type="Gene3D" id="3.90.79.10">
    <property type="entry name" value="Nucleoside Triphosphate Pyrophosphohydrolase"/>
    <property type="match status" value="1"/>
</dbReference>
<dbReference type="PROSITE" id="PS51462">
    <property type="entry name" value="NUDIX"/>
    <property type="match status" value="1"/>
</dbReference>
<dbReference type="PANTHER" id="PTHR10885:SF0">
    <property type="entry name" value="ISOPENTENYL-DIPHOSPHATE DELTA-ISOMERASE"/>
    <property type="match status" value="1"/>
</dbReference>
<accession>A0A7X9XPJ0</accession>
<feature type="domain" description="Nudix hydrolase" evidence="2">
    <location>
        <begin position="32"/>
        <end position="172"/>
    </location>
</feature>
<dbReference type="PANTHER" id="PTHR10885">
    <property type="entry name" value="ISOPENTENYL-DIPHOSPHATE DELTA-ISOMERASE"/>
    <property type="match status" value="1"/>
</dbReference>
<evidence type="ECO:0000313" key="4">
    <source>
        <dbReference type="Proteomes" id="UP000587880"/>
    </source>
</evidence>
<gene>
    <name evidence="3" type="ORF">HF849_12605</name>
</gene>
<dbReference type="EMBL" id="JABAGD010000020">
    <property type="protein sequence ID" value="NMF05567.1"/>
    <property type="molecule type" value="Genomic_DNA"/>
</dbReference>
<evidence type="ECO:0000256" key="1">
    <source>
        <dbReference type="ARBA" id="ARBA00022801"/>
    </source>
</evidence>
<dbReference type="PROSITE" id="PS00893">
    <property type="entry name" value="NUDIX_BOX"/>
    <property type="match status" value="1"/>
</dbReference>
<dbReference type="InterPro" id="IPR000086">
    <property type="entry name" value="NUDIX_hydrolase_dom"/>
</dbReference>
<dbReference type="SUPFAM" id="SSF55811">
    <property type="entry name" value="Nudix"/>
    <property type="match status" value="1"/>
</dbReference>
<keyword evidence="1" id="KW-0378">Hydrolase</keyword>
<dbReference type="Pfam" id="PF00293">
    <property type="entry name" value="NUDIX"/>
    <property type="match status" value="1"/>
</dbReference>
<dbReference type="Proteomes" id="UP000587880">
    <property type="component" value="Unassembled WGS sequence"/>
</dbReference>
<dbReference type="AlphaFoldDB" id="A0A7X9XPJ0"/>
<proteinExistence type="predicted"/>
<protein>
    <submittedName>
        <fullName evidence="3">NUDIX domain-containing protein</fullName>
    </submittedName>
</protein>
<organism evidence="3 4">
    <name type="scientific">Clostridium beijerinckii</name>
    <name type="common">Clostridium MP</name>
    <dbReference type="NCBI Taxonomy" id="1520"/>
    <lineage>
        <taxon>Bacteria</taxon>
        <taxon>Bacillati</taxon>
        <taxon>Bacillota</taxon>
        <taxon>Clostridia</taxon>
        <taxon>Eubacteriales</taxon>
        <taxon>Clostridiaceae</taxon>
        <taxon>Clostridium</taxon>
    </lineage>
</organism>
<dbReference type="InterPro" id="IPR020084">
    <property type="entry name" value="NUDIX_hydrolase_CS"/>
</dbReference>